<dbReference type="InterPro" id="IPR036291">
    <property type="entry name" value="NAD(P)-bd_dom_sf"/>
</dbReference>
<comment type="caution">
    <text evidence="5">The sequence shown here is derived from an EMBL/GenBank/DDBJ whole genome shotgun (WGS) entry which is preliminary data.</text>
</comment>
<feature type="domain" description="NmrA-like" evidence="4">
    <location>
        <begin position="357"/>
        <end position="438"/>
    </location>
</feature>
<evidence type="ECO:0000256" key="1">
    <source>
        <dbReference type="ARBA" id="ARBA00022793"/>
    </source>
</evidence>
<dbReference type="PANTHER" id="PTHR10067">
    <property type="entry name" value="PHOSPHATIDYLSERINE DECARBOXYLASE"/>
    <property type="match status" value="1"/>
</dbReference>
<dbReference type="Pfam" id="PF02666">
    <property type="entry name" value="PS_Dcarbxylase"/>
    <property type="match status" value="1"/>
</dbReference>
<dbReference type="Proteomes" id="UP000184267">
    <property type="component" value="Unassembled WGS sequence"/>
</dbReference>
<dbReference type="GO" id="GO:0004609">
    <property type="term" value="F:phosphatidylserine decarboxylase activity"/>
    <property type="evidence" value="ECO:0007669"/>
    <property type="project" value="InterPro"/>
</dbReference>
<protein>
    <submittedName>
        <fullName evidence="5">Phosphatidylserine decarboxylase proenzyme 3</fullName>
    </submittedName>
</protein>
<proteinExistence type="predicted"/>
<dbReference type="PANTHER" id="PTHR10067:SF17">
    <property type="entry name" value="PHOSPHATIDYLSERINE DECARBOXYLASE PROENZYME 2"/>
    <property type="match status" value="1"/>
</dbReference>
<evidence type="ECO:0000313" key="5">
    <source>
        <dbReference type="EMBL" id="OJT12162.1"/>
    </source>
</evidence>
<evidence type="ECO:0000259" key="4">
    <source>
        <dbReference type="Pfam" id="PF05368"/>
    </source>
</evidence>
<dbReference type="STRING" id="154538.A0A1M2VXB9"/>
<organism evidence="5 6">
    <name type="scientific">Trametes pubescens</name>
    <name type="common">White-rot fungus</name>
    <dbReference type="NCBI Taxonomy" id="154538"/>
    <lineage>
        <taxon>Eukaryota</taxon>
        <taxon>Fungi</taxon>
        <taxon>Dikarya</taxon>
        <taxon>Basidiomycota</taxon>
        <taxon>Agaricomycotina</taxon>
        <taxon>Agaricomycetes</taxon>
        <taxon>Polyporales</taxon>
        <taxon>Polyporaceae</taxon>
        <taxon>Trametes</taxon>
    </lineage>
</organism>
<sequence length="510" mass="55544">MSHIPANVADAKPVETAHPDNLPAASRDPGVAAAALEKLVAHSEDHGDVKHGIHAPMHMLHNIPLVNKLVPGIEQLASQYHVGNFVNVRSTGERIFESMPIYPRLGMHLLFYGGTQVKLLHNRSVETVLKDLSVHQGKIYDSPESVKSIPSFIETYGISVDELEQPDITKYTCFNDFFSRKLRTGVRPVQNAADISGFCSAADCRLTVYPSVDLAKQFWLAPQDYHRFHSPIDGIIGDVTEIAGEYYTVNPQAVNEPGFDVLTANKRAVLYMTHTHTNTPVAFVAIGAMLVGSIKWTAGSQKGATVKRGDELGYFAYGGSTIVALFPKGLLRFDDDLVKNAAVPIETLVKVGESLGKTLEIAALIRPASVSKPQTYALRASGVEIRLGDITDAPATLREILAGVDILISAVSAWIIDDQEEICRAATDVGVQRIVPCDWATPGAKGMRELHDKEDEPTQLETHEIGERMSGEGENIKAQRQYADEALQWVAEGKAELARGVDTPDVLLNS</sequence>
<evidence type="ECO:0000256" key="3">
    <source>
        <dbReference type="SAM" id="MobiDB-lite"/>
    </source>
</evidence>
<dbReference type="SUPFAM" id="SSF51735">
    <property type="entry name" value="NAD(P)-binding Rossmann-fold domains"/>
    <property type="match status" value="1"/>
</dbReference>
<dbReference type="AlphaFoldDB" id="A0A1M2VXB9"/>
<accession>A0A1M2VXB9</accession>
<keyword evidence="2" id="KW-0456">Lyase</keyword>
<dbReference type="InterPro" id="IPR008030">
    <property type="entry name" value="NmrA-like"/>
</dbReference>
<keyword evidence="1" id="KW-0210">Decarboxylase</keyword>
<dbReference type="OrthoDB" id="5973539at2759"/>
<evidence type="ECO:0000313" key="6">
    <source>
        <dbReference type="Proteomes" id="UP000184267"/>
    </source>
</evidence>
<reference evidence="5 6" key="1">
    <citation type="submission" date="2016-10" db="EMBL/GenBank/DDBJ databases">
        <title>Genome sequence of the basidiomycete white-rot fungus Trametes pubescens.</title>
        <authorList>
            <person name="Makela M.R."/>
            <person name="Granchi Z."/>
            <person name="Peng M."/>
            <person name="De Vries R.P."/>
            <person name="Grigoriev I."/>
            <person name="Riley R."/>
            <person name="Hilden K."/>
        </authorList>
    </citation>
    <scope>NUCLEOTIDE SEQUENCE [LARGE SCALE GENOMIC DNA]</scope>
    <source>
        <strain evidence="5 6">FBCC735</strain>
    </source>
</reference>
<dbReference type="GO" id="GO:0008654">
    <property type="term" value="P:phospholipid biosynthetic process"/>
    <property type="evidence" value="ECO:0007669"/>
    <property type="project" value="InterPro"/>
</dbReference>
<feature type="region of interest" description="Disordered" evidence="3">
    <location>
        <begin position="1"/>
        <end position="27"/>
    </location>
</feature>
<evidence type="ECO:0000256" key="2">
    <source>
        <dbReference type="ARBA" id="ARBA00023239"/>
    </source>
</evidence>
<gene>
    <name evidence="5" type="ORF">TRAPUB_11272</name>
</gene>
<name>A0A1M2VXB9_TRAPU</name>
<dbReference type="Gene3D" id="3.40.50.720">
    <property type="entry name" value="NAD(P)-binding Rossmann-like Domain"/>
    <property type="match status" value="1"/>
</dbReference>
<dbReference type="Pfam" id="PF05368">
    <property type="entry name" value="NmrA"/>
    <property type="match status" value="1"/>
</dbReference>
<dbReference type="EMBL" id="MNAD01000515">
    <property type="protein sequence ID" value="OJT12162.1"/>
    <property type="molecule type" value="Genomic_DNA"/>
</dbReference>
<dbReference type="InterPro" id="IPR003817">
    <property type="entry name" value="PS_Dcarbxylase"/>
</dbReference>
<keyword evidence="6" id="KW-1185">Reference proteome</keyword>